<evidence type="ECO:0000256" key="5">
    <source>
        <dbReference type="ARBA" id="ARBA00022741"/>
    </source>
</evidence>
<accession>A0A644V1X3</accession>
<keyword evidence="9" id="KW-0051">Antiviral defense</keyword>
<dbReference type="GO" id="GO:0003676">
    <property type="term" value="F:nucleic acid binding"/>
    <property type="evidence" value="ECO:0007669"/>
    <property type="project" value="InterPro"/>
</dbReference>
<keyword evidence="4" id="KW-0479">Metal-binding</keyword>
<dbReference type="SMART" id="SM00487">
    <property type="entry name" value="DEXDc"/>
    <property type="match status" value="1"/>
</dbReference>
<evidence type="ECO:0000256" key="4">
    <source>
        <dbReference type="ARBA" id="ARBA00022723"/>
    </source>
</evidence>
<keyword evidence="5" id="KW-0547">Nucleotide-binding</keyword>
<evidence type="ECO:0000256" key="7">
    <source>
        <dbReference type="ARBA" id="ARBA00022806"/>
    </source>
</evidence>
<evidence type="ECO:0000256" key="3">
    <source>
        <dbReference type="ARBA" id="ARBA00022722"/>
    </source>
</evidence>
<protein>
    <submittedName>
        <fullName evidence="12">Uncharacterized protein</fullName>
    </submittedName>
</protein>
<feature type="domain" description="Helicase ATP-binding" evidence="10">
    <location>
        <begin position="343"/>
        <end position="535"/>
    </location>
</feature>
<dbReference type="GO" id="GO:0046872">
    <property type="term" value="F:metal ion binding"/>
    <property type="evidence" value="ECO:0007669"/>
    <property type="project" value="UniProtKB-KW"/>
</dbReference>
<evidence type="ECO:0000256" key="1">
    <source>
        <dbReference type="ARBA" id="ARBA00006847"/>
    </source>
</evidence>
<gene>
    <name evidence="12" type="ORF">SDC9_31139</name>
</gene>
<comment type="similarity">
    <text evidence="1">In the N-terminal section; belongs to the CRISPR-associated nuclease Cas3-HD family.</text>
</comment>
<dbReference type="PROSITE" id="PS51643">
    <property type="entry name" value="HD_CAS3"/>
    <property type="match status" value="1"/>
</dbReference>
<keyword evidence="8" id="KW-0067">ATP-binding</keyword>
<reference evidence="12" key="1">
    <citation type="submission" date="2019-08" db="EMBL/GenBank/DDBJ databases">
        <authorList>
            <person name="Kucharzyk K."/>
            <person name="Murdoch R.W."/>
            <person name="Higgins S."/>
            <person name="Loffler F."/>
        </authorList>
    </citation>
    <scope>NUCLEOTIDE SEQUENCE</scope>
</reference>
<dbReference type="SMART" id="SM00490">
    <property type="entry name" value="HELICc"/>
    <property type="match status" value="1"/>
</dbReference>
<evidence type="ECO:0000256" key="6">
    <source>
        <dbReference type="ARBA" id="ARBA00022801"/>
    </source>
</evidence>
<dbReference type="GO" id="GO:0005524">
    <property type="term" value="F:ATP binding"/>
    <property type="evidence" value="ECO:0007669"/>
    <property type="project" value="UniProtKB-KW"/>
</dbReference>
<dbReference type="CDD" id="cd17930">
    <property type="entry name" value="DEXHc_cas3"/>
    <property type="match status" value="1"/>
</dbReference>
<dbReference type="Gene3D" id="3.40.50.300">
    <property type="entry name" value="P-loop containing nucleotide triphosphate hydrolases"/>
    <property type="match status" value="2"/>
</dbReference>
<dbReference type="InterPro" id="IPR054712">
    <property type="entry name" value="Cas3-like_dom"/>
</dbReference>
<dbReference type="NCBIfam" id="TIGR01596">
    <property type="entry name" value="cas3_HD"/>
    <property type="match status" value="1"/>
</dbReference>
<evidence type="ECO:0000259" key="11">
    <source>
        <dbReference type="PROSITE" id="PS51643"/>
    </source>
</evidence>
<comment type="similarity">
    <text evidence="2">In the central section; belongs to the CRISPR-associated helicase Cas3 family.</text>
</comment>
<keyword evidence="6" id="KW-0378">Hydrolase</keyword>
<dbReference type="GO" id="GO:0004518">
    <property type="term" value="F:nuclease activity"/>
    <property type="evidence" value="ECO:0007669"/>
    <property type="project" value="UniProtKB-KW"/>
</dbReference>
<evidence type="ECO:0000313" key="12">
    <source>
        <dbReference type="EMBL" id="MPL85171.1"/>
    </source>
</evidence>
<keyword evidence="3" id="KW-0540">Nuclease</keyword>
<dbReference type="InterPro" id="IPR001650">
    <property type="entry name" value="Helicase_C-like"/>
</dbReference>
<evidence type="ECO:0000256" key="8">
    <source>
        <dbReference type="ARBA" id="ARBA00022840"/>
    </source>
</evidence>
<proteinExistence type="inferred from homology"/>
<evidence type="ECO:0000256" key="9">
    <source>
        <dbReference type="ARBA" id="ARBA00023118"/>
    </source>
</evidence>
<dbReference type="Pfam" id="PF00270">
    <property type="entry name" value="DEAD"/>
    <property type="match status" value="1"/>
</dbReference>
<dbReference type="AlphaFoldDB" id="A0A644V1X3"/>
<dbReference type="Pfam" id="PF22590">
    <property type="entry name" value="Cas3-like_C_2"/>
    <property type="match status" value="1"/>
</dbReference>
<dbReference type="Gene3D" id="1.10.3210.30">
    <property type="match status" value="1"/>
</dbReference>
<dbReference type="InterPro" id="IPR027417">
    <property type="entry name" value="P-loop_NTPase"/>
</dbReference>
<evidence type="ECO:0000259" key="10">
    <source>
        <dbReference type="PROSITE" id="PS51192"/>
    </source>
</evidence>
<organism evidence="12">
    <name type="scientific">bioreactor metagenome</name>
    <dbReference type="NCBI Taxonomy" id="1076179"/>
    <lineage>
        <taxon>unclassified sequences</taxon>
        <taxon>metagenomes</taxon>
        <taxon>ecological metagenomes</taxon>
    </lineage>
</organism>
<dbReference type="PROSITE" id="PS51192">
    <property type="entry name" value="HELICASE_ATP_BIND_1"/>
    <property type="match status" value="1"/>
</dbReference>
<dbReference type="InterPro" id="IPR006474">
    <property type="entry name" value="Helicase_Cas3_CRISPR-ass_core"/>
</dbReference>
<dbReference type="CDD" id="cd09641">
    <property type="entry name" value="Cas3''_I"/>
    <property type="match status" value="1"/>
</dbReference>
<dbReference type="GO" id="GO:0051607">
    <property type="term" value="P:defense response to virus"/>
    <property type="evidence" value="ECO:0007669"/>
    <property type="project" value="UniProtKB-KW"/>
</dbReference>
<feature type="domain" description="HD Cas3-type" evidence="11">
    <location>
        <begin position="38"/>
        <end position="260"/>
    </location>
</feature>
<dbReference type="InterPro" id="IPR038257">
    <property type="entry name" value="CRISPR-assoc_Cas3_HD_sf"/>
</dbReference>
<keyword evidence="7" id="KW-0347">Helicase</keyword>
<evidence type="ECO:0000256" key="2">
    <source>
        <dbReference type="ARBA" id="ARBA00009046"/>
    </source>
</evidence>
<dbReference type="InterPro" id="IPR014001">
    <property type="entry name" value="Helicase_ATP-bd"/>
</dbReference>
<dbReference type="GO" id="GO:0016787">
    <property type="term" value="F:hydrolase activity"/>
    <property type="evidence" value="ECO:0007669"/>
    <property type="project" value="UniProtKB-KW"/>
</dbReference>
<dbReference type="InterPro" id="IPR011545">
    <property type="entry name" value="DEAD/DEAH_box_helicase_dom"/>
</dbReference>
<sequence length="927" mass="109004">MLMCNCFKTVSEIVRDLPALSSYLLNAGHYYAHLPKREESPVETIEEHVNLVNLYFEKLIAAHKLDSVVDRLINGISTQIDLETGNYIKKLFVNTIVFHDFGKINERFQFDKMRNRKFFESSQNESPISSNHSSLSAFIYLTKHINEIVLEKKQYQSLLITSCLYLAYSIFKHHGRTFDNDCSFTLTFTELKARNNWIEVNKFLSVYLKHYQFDVHPNILNLVGNDRLLNESPFRDYIKSFELYCLCRLNFSLLTASDYLATNEYMNSLSIDDFGILTPKRIEELHYNVSQREWLDKVQKWKNYNKGTYDALEGYELLNPKEKSGGNLNVLRKEMSIEVINNIRQHSQSNLFYIEAPTGGGKTNLSILAAAELLKIHKGQYNKVFYVFPFTTLITQTYTVIRDMLGLGEEEIIELHSKAGLKTSQPEDDTYRDEKLNYINHLFVNYPFCLLSHIRFFDILKTNEKETNYLLHRLANSIVVIDELQSYNPSHWDKVIYFIRQYAEKFNIKFILMSATLPKLDKLSVIKQNVQDFIYLLPNAKEQYFNNPNFAGRVNFNFELFEQTDLSLQELAEKVISTSREYLKYDYGSAKPQDSVYTIVEFIYKQSATDFYDIILEQDFFDEVFVLSGTILEHRRKEIINYLKNPSNRKRKIILITTQVVEAGVDIDMDLGFKDRSIIDSDEQLAGRINRNVNKEHCTLYLFNFNKESVVYGKDYRYKITKEQIKADEYKRILAQKDFDALYNKIFDSKNDWNNREMVENFSDYESAIQKLKFEKVHKEFQLIGQKNLSCFIPVNIPIMVDSTTDGHKEQIFNPSELSFLEDNGVLPNERNEINGEEVFEIYLQSIRNKIDFTPQQIRKKVLQGIMSKYVFSIFASSNIEKELIHFYDKEKSEYGYMYIQRWVDIYSIEQGLDAKKLTRVEETQFL</sequence>
<dbReference type="NCBIfam" id="TIGR01587">
    <property type="entry name" value="cas3_core"/>
    <property type="match status" value="1"/>
</dbReference>
<dbReference type="Pfam" id="PF18019">
    <property type="entry name" value="Cas3_HD"/>
    <property type="match status" value="1"/>
</dbReference>
<dbReference type="GO" id="GO:0004386">
    <property type="term" value="F:helicase activity"/>
    <property type="evidence" value="ECO:0007669"/>
    <property type="project" value="UniProtKB-KW"/>
</dbReference>
<dbReference type="SUPFAM" id="SSF52540">
    <property type="entry name" value="P-loop containing nucleoside triphosphate hydrolases"/>
    <property type="match status" value="1"/>
</dbReference>
<name>A0A644V1X3_9ZZZZ</name>
<dbReference type="InterPro" id="IPR006483">
    <property type="entry name" value="CRISPR-assoc_Cas3_HD"/>
</dbReference>
<comment type="caution">
    <text evidence="12">The sequence shown here is derived from an EMBL/GenBank/DDBJ whole genome shotgun (WGS) entry which is preliminary data.</text>
</comment>
<dbReference type="EMBL" id="VSSQ01000201">
    <property type="protein sequence ID" value="MPL85171.1"/>
    <property type="molecule type" value="Genomic_DNA"/>
</dbReference>